<accession>A0AAN1BJP6</accession>
<dbReference type="EMBL" id="CP020906">
    <property type="protein sequence ID" value="ARQ11671.1"/>
    <property type="molecule type" value="Genomic_DNA"/>
</dbReference>
<reference evidence="2 3" key="1">
    <citation type="submission" date="2017-04" db="EMBL/GenBank/DDBJ databases">
        <title>Complete genome sequences of Rhizobium genomic linages associated to common bean (phaseolus vulgaris).</title>
        <authorList>
            <person name="Santamaria R.I."/>
            <person name="Bustos P."/>
            <person name="Perez-Carrascal O."/>
            <person name="Martinez-Flores I."/>
            <person name="Juarez S."/>
            <person name="Lozano L."/>
            <person name="Miranda F."/>
            <person name="Vinuesa P."/>
            <person name="Martinez-Romero E."/>
            <person name="Cevallos M.A."/>
            <person name="Romero D."/>
            <person name="Davila G."/>
            <person name="Gonzalez V."/>
        </authorList>
    </citation>
    <scope>NUCLEOTIDE SEQUENCE [LARGE SCALE GENOMIC DNA]</scope>
    <source>
        <strain evidence="2 3">NXC12</strain>
    </source>
</reference>
<dbReference type="RefSeq" id="WP_011426784.1">
    <property type="nucleotide sequence ID" value="NZ_CP020906.1"/>
</dbReference>
<organism evidence="2 3">
    <name type="scientific">Rhizobium etli</name>
    <dbReference type="NCBI Taxonomy" id="29449"/>
    <lineage>
        <taxon>Bacteria</taxon>
        <taxon>Pseudomonadati</taxon>
        <taxon>Pseudomonadota</taxon>
        <taxon>Alphaproteobacteria</taxon>
        <taxon>Hyphomicrobiales</taxon>
        <taxon>Rhizobiaceae</taxon>
        <taxon>Rhizobium/Agrobacterium group</taxon>
        <taxon>Rhizobium</taxon>
    </lineage>
</organism>
<evidence type="ECO:0000313" key="2">
    <source>
        <dbReference type="EMBL" id="ARQ11671.1"/>
    </source>
</evidence>
<sequence>MSILGVILFRGCDRFGNLPSQNDDFCRGALAKRKAFWHRTDELGQCCCPILAIAAEEAPKALEQTGFHAIVLPSAKPRTGGARRRMAGAERDGLLSLEADVCGDLHNATALSCADPIFGLRRMTKSRPRPAGFDRRKDDDEDAIHGI</sequence>
<evidence type="ECO:0000313" key="3">
    <source>
        <dbReference type="Proteomes" id="UP000194159"/>
    </source>
</evidence>
<dbReference type="AlphaFoldDB" id="A0AAN1BJP6"/>
<feature type="region of interest" description="Disordered" evidence="1">
    <location>
        <begin position="125"/>
        <end position="147"/>
    </location>
</feature>
<protein>
    <submittedName>
        <fullName evidence="2">Uncharacterized protein</fullName>
    </submittedName>
</protein>
<gene>
    <name evidence="2" type="ORF">NXC12_CH03704</name>
</gene>
<dbReference type="Proteomes" id="UP000194159">
    <property type="component" value="Chromosome"/>
</dbReference>
<evidence type="ECO:0000256" key="1">
    <source>
        <dbReference type="SAM" id="MobiDB-lite"/>
    </source>
</evidence>
<name>A0AAN1BJP6_RHIET</name>
<proteinExistence type="predicted"/>